<evidence type="ECO:0000313" key="4">
    <source>
        <dbReference type="EMBL" id="QGG79253.1"/>
    </source>
</evidence>
<dbReference type="KEGG" id="llp:GH975_01215"/>
<name>A0A5Q2Q886_9GAMM</name>
<dbReference type="InterPro" id="IPR000873">
    <property type="entry name" value="AMP-dep_synth/lig_dom"/>
</dbReference>
<dbReference type="PROSITE" id="PS00455">
    <property type="entry name" value="AMP_BINDING"/>
    <property type="match status" value="1"/>
</dbReference>
<proteinExistence type="inferred from homology"/>
<gene>
    <name evidence="4" type="ORF">GH975_01215</name>
</gene>
<evidence type="ECO:0000259" key="2">
    <source>
        <dbReference type="Pfam" id="PF00501"/>
    </source>
</evidence>
<evidence type="ECO:0000256" key="1">
    <source>
        <dbReference type="ARBA" id="ARBA00006432"/>
    </source>
</evidence>
<dbReference type="AlphaFoldDB" id="A0A5Q2Q886"/>
<dbReference type="EMBL" id="CP045871">
    <property type="protein sequence ID" value="QGG79253.1"/>
    <property type="molecule type" value="Genomic_DNA"/>
</dbReference>
<evidence type="ECO:0000313" key="5">
    <source>
        <dbReference type="Proteomes" id="UP000388235"/>
    </source>
</evidence>
<evidence type="ECO:0000259" key="3">
    <source>
        <dbReference type="Pfam" id="PF13193"/>
    </source>
</evidence>
<dbReference type="Pfam" id="PF00501">
    <property type="entry name" value="AMP-binding"/>
    <property type="match status" value="1"/>
</dbReference>
<protein>
    <submittedName>
        <fullName evidence="4">AMP-binding protein</fullName>
    </submittedName>
</protein>
<dbReference type="Proteomes" id="UP000388235">
    <property type="component" value="Chromosome"/>
</dbReference>
<dbReference type="PANTHER" id="PTHR43201">
    <property type="entry name" value="ACYL-COA SYNTHETASE"/>
    <property type="match status" value="1"/>
</dbReference>
<comment type="similarity">
    <text evidence="1">Belongs to the ATP-dependent AMP-binding enzyme family.</text>
</comment>
<dbReference type="Gene3D" id="3.40.50.12780">
    <property type="entry name" value="N-terminal domain of ligase-like"/>
    <property type="match status" value="1"/>
</dbReference>
<dbReference type="InterPro" id="IPR025110">
    <property type="entry name" value="AMP-bd_C"/>
</dbReference>
<dbReference type="OrthoDB" id="9803968at2"/>
<dbReference type="PANTHER" id="PTHR43201:SF8">
    <property type="entry name" value="ACYL-COA SYNTHETASE FAMILY MEMBER 3"/>
    <property type="match status" value="1"/>
</dbReference>
<accession>A0A5Q2Q886</accession>
<dbReference type="RefSeq" id="WP_153712757.1">
    <property type="nucleotide sequence ID" value="NZ_CP045871.1"/>
</dbReference>
<dbReference type="InterPro" id="IPR042099">
    <property type="entry name" value="ANL_N_sf"/>
</dbReference>
<dbReference type="Pfam" id="PF13193">
    <property type="entry name" value="AMP-binding_C"/>
    <property type="match status" value="1"/>
</dbReference>
<dbReference type="SUPFAM" id="SSF56801">
    <property type="entry name" value="Acetyl-CoA synthetase-like"/>
    <property type="match status" value="1"/>
</dbReference>
<feature type="domain" description="AMP-dependent synthetase/ligase" evidence="2">
    <location>
        <begin position="11"/>
        <end position="363"/>
    </location>
</feature>
<dbReference type="NCBIfam" id="NF005702">
    <property type="entry name" value="PRK07514.1"/>
    <property type="match status" value="1"/>
</dbReference>
<dbReference type="InterPro" id="IPR020845">
    <property type="entry name" value="AMP-binding_CS"/>
</dbReference>
<dbReference type="GO" id="GO:0006631">
    <property type="term" value="P:fatty acid metabolic process"/>
    <property type="evidence" value="ECO:0007669"/>
    <property type="project" value="TreeGrafter"/>
</dbReference>
<dbReference type="InterPro" id="IPR045851">
    <property type="entry name" value="AMP-bd_C_sf"/>
</dbReference>
<dbReference type="CDD" id="cd05941">
    <property type="entry name" value="MCS"/>
    <property type="match status" value="1"/>
</dbReference>
<dbReference type="GO" id="GO:0031956">
    <property type="term" value="F:medium-chain fatty acid-CoA ligase activity"/>
    <property type="evidence" value="ECO:0007669"/>
    <property type="project" value="TreeGrafter"/>
</dbReference>
<dbReference type="Gene3D" id="3.30.300.30">
    <property type="match status" value="1"/>
</dbReference>
<organism evidence="4 5">
    <name type="scientific">Litorivicinus lipolyticus</name>
    <dbReference type="NCBI Taxonomy" id="418701"/>
    <lineage>
        <taxon>Bacteria</taxon>
        <taxon>Pseudomonadati</taxon>
        <taxon>Pseudomonadota</taxon>
        <taxon>Gammaproteobacteria</taxon>
        <taxon>Oceanospirillales</taxon>
        <taxon>Litorivicinaceae</taxon>
        <taxon>Litorivicinus</taxon>
    </lineage>
</organism>
<sequence>MSSNLFSHIETALARDPDSVILETLDGTETRAEALLEAVDRMASLLASLGLKPGERLSAQVDKDAMNVVLYLACLKAGGVYLPLNSGYTDSEIEYFLSDAEPVIHVCTTSRQAGAEAIAARLGGLQVQTLDLDGGSLRAAFEAHTGRFGATVARAPSDLASFLYTSGTTGKPKGAMLTHNNLLSNAQMLTQAWDYSTEDTLLHALPLFHVHGLFVALNLALVNAAKVILLPKYEVEAVLQALPRTRVMMGVPTYYTRLLSEARFDRALTGHMRLFISGSAPLLVETSDQFFERTGQRILERYGMTETGMSCSNPLNGDRRAGSVGPALPGVQARIVSEDGAPSAAGEIGSLQVKGDHVFAGYWKLPEKTASEFTDDGFFVTGDLATLSDDGYVSIVGRGKDLIITGGLNVYPKEIEDVLNDMPGIKESAVIGVPHPDFGEGIVAVLVAEDTLDLDAVKAACRVAMAAFKLPRTWHIVDELPRNTMGKVQKNLLRERFG</sequence>
<keyword evidence="5" id="KW-1185">Reference proteome</keyword>
<reference evidence="4 5" key="1">
    <citation type="submission" date="2019-11" db="EMBL/GenBank/DDBJ databases">
        <authorList>
            <person name="Khan S.A."/>
            <person name="Jeon C.O."/>
            <person name="Chun B.H."/>
        </authorList>
    </citation>
    <scope>NUCLEOTIDE SEQUENCE [LARGE SCALE GENOMIC DNA]</scope>
    <source>
        <strain evidence="4 5">IMCC 1097</strain>
    </source>
</reference>
<feature type="domain" description="AMP-binding enzyme C-terminal" evidence="3">
    <location>
        <begin position="414"/>
        <end position="487"/>
    </location>
</feature>